<protein>
    <submittedName>
        <fullName evidence="1">Uncharacterized protein</fullName>
    </submittedName>
</protein>
<dbReference type="AlphaFoldDB" id="A0A368GT80"/>
<reference evidence="1 2" key="1">
    <citation type="submission" date="2014-10" db="EMBL/GenBank/DDBJ databases">
        <title>Draft genome of the hookworm Ancylostoma caninum.</title>
        <authorList>
            <person name="Mitreva M."/>
        </authorList>
    </citation>
    <scope>NUCLEOTIDE SEQUENCE [LARGE SCALE GENOMIC DNA]</scope>
    <source>
        <strain evidence="1 2">Baltimore</strain>
    </source>
</reference>
<keyword evidence="2" id="KW-1185">Reference proteome</keyword>
<dbReference type="EMBL" id="JOJR01000060">
    <property type="protein sequence ID" value="RCN47573.1"/>
    <property type="molecule type" value="Genomic_DNA"/>
</dbReference>
<gene>
    <name evidence="1" type="ORF">ANCCAN_06345</name>
</gene>
<evidence type="ECO:0000313" key="2">
    <source>
        <dbReference type="Proteomes" id="UP000252519"/>
    </source>
</evidence>
<comment type="caution">
    <text evidence="1">The sequence shown here is derived from an EMBL/GenBank/DDBJ whole genome shotgun (WGS) entry which is preliminary data.</text>
</comment>
<proteinExistence type="predicted"/>
<name>A0A368GT80_ANCCA</name>
<sequence length="27" mass="3093">MNLHPLHWQILNVLLVSHLVFAAQLKG</sequence>
<organism evidence="1 2">
    <name type="scientific">Ancylostoma caninum</name>
    <name type="common">Dog hookworm</name>
    <dbReference type="NCBI Taxonomy" id="29170"/>
    <lineage>
        <taxon>Eukaryota</taxon>
        <taxon>Metazoa</taxon>
        <taxon>Ecdysozoa</taxon>
        <taxon>Nematoda</taxon>
        <taxon>Chromadorea</taxon>
        <taxon>Rhabditida</taxon>
        <taxon>Rhabditina</taxon>
        <taxon>Rhabditomorpha</taxon>
        <taxon>Strongyloidea</taxon>
        <taxon>Ancylostomatidae</taxon>
        <taxon>Ancylostomatinae</taxon>
        <taxon>Ancylostoma</taxon>
    </lineage>
</organism>
<dbReference type="Proteomes" id="UP000252519">
    <property type="component" value="Unassembled WGS sequence"/>
</dbReference>
<evidence type="ECO:0000313" key="1">
    <source>
        <dbReference type="EMBL" id="RCN47573.1"/>
    </source>
</evidence>
<accession>A0A368GT80</accession>